<evidence type="ECO:0000313" key="3">
    <source>
        <dbReference type="RefSeq" id="XP_022106704.1"/>
    </source>
</evidence>
<feature type="compositionally biased region" description="Basic and acidic residues" evidence="1">
    <location>
        <begin position="96"/>
        <end position="109"/>
    </location>
</feature>
<dbReference type="RefSeq" id="XP_022106704.1">
    <property type="nucleotide sequence ID" value="XM_022251012.1"/>
</dbReference>
<protein>
    <submittedName>
        <fullName evidence="3">Serine/arginine-rich splicing factor 10-like isoform X1</fullName>
    </submittedName>
</protein>
<dbReference type="SUPFAM" id="SSF54928">
    <property type="entry name" value="RNA-binding domain, RBD"/>
    <property type="match status" value="1"/>
</dbReference>
<dbReference type="KEGG" id="aplc:110987882"/>
<organism evidence="2 3">
    <name type="scientific">Acanthaster planci</name>
    <name type="common">Crown-of-thorns starfish</name>
    <dbReference type="NCBI Taxonomy" id="133434"/>
    <lineage>
        <taxon>Eukaryota</taxon>
        <taxon>Metazoa</taxon>
        <taxon>Echinodermata</taxon>
        <taxon>Eleutherozoa</taxon>
        <taxon>Asterozoa</taxon>
        <taxon>Asteroidea</taxon>
        <taxon>Valvatacea</taxon>
        <taxon>Valvatida</taxon>
        <taxon>Acanthasteridae</taxon>
        <taxon>Acanthaster</taxon>
    </lineage>
</organism>
<dbReference type="Proteomes" id="UP000694845">
    <property type="component" value="Unplaced"/>
</dbReference>
<evidence type="ECO:0000256" key="1">
    <source>
        <dbReference type="SAM" id="MobiDB-lite"/>
    </source>
</evidence>
<reference evidence="3" key="1">
    <citation type="submission" date="2025-08" db="UniProtKB">
        <authorList>
            <consortium name="RefSeq"/>
        </authorList>
    </citation>
    <scope>IDENTIFICATION</scope>
</reference>
<accession>A0A8B7ZMP4</accession>
<dbReference type="InterPro" id="IPR035979">
    <property type="entry name" value="RBD_domain_sf"/>
</dbReference>
<dbReference type="OrthoDB" id="439808at2759"/>
<keyword evidence="2" id="KW-1185">Reference proteome</keyword>
<evidence type="ECO:0000313" key="2">
    <source>
        <dbReference type="Proteomes" id="UP000694845"/>
    </source>
</evidence>
<dbReference type="GeneID" id="110987882"/>
<feature type="compositionally biased region" description="Basic residues" evidence="1">
    <location>
        <begin position="127"/>
        <end position="190"/>
    </location>
</feature>
<dbReference type="AlphaFoldDB" id="A0A8B7ZMP4"/>
<proteinExistence type="predicted"/>
<sequence>MCIAFVCLPNHSILTRFLTVLSIVTALAVCLMLCFPCVSQCICTLAWVSCFPFHSFPLTLDPASTFEYVRDAEEAMYGLDRTRFFGRELDIQFAEGDRKSPGQMRSRDLYRRRRRSYSRSPDYDRRSRSRSPYRRYSPYKRSKSRSPYRSRRSRSRTRSRSRSPEKYKRRRRRRSYSRSRSRSVSRSRSR</sequence>
<dbReference type="GO" id="GO:0003676">
    <property type="term" value="F:nucleic acid binding"/>
    <property type="evidence" value="ECO:0007669"/>
    <property type="project" value="InterPro"/>
</dbReference>
<gene>
    <name evidence="3" type="primary">LOC110987882</name>
</gene>
<feature type="region of interest" description="Disordered" evidence="1">
    <location>
        <begin position="96"/>
        <end position="190"/>
    </location>
</feature>
<name>A0A8B7ZMP4_ACAPL</name>